<organism evidence="1">
    <name type="scientific">Megaviridae environmental sample</name>
    <dbReference type="NCBI Taxonomy" id="1737588"/>
    <lineage>
        <taxon>Viruses</taxon>
        <taxon>Varidnaviria</taxon>
        <taxon>Bamfordvirae</taxon>
        <taxon>Nucleocytoviricota</taxon>
        <taxon>Megaviricetes</taxon>
        <taxon>Imitervirales</taxon>
        <taxon>Mimiviridae</taxon>
        <taxon>environmental samples</taxon>
    </lineage>
</organism>
<evidence type="ECO:0000313" key="1">
    <source>
        <dbReference type="EMBL" id="QFG74041.1"/>
    </source>
</evidence>
<reference evidence="1" key="1">
    <citation type="journal article" date="2019" name="Philos. Trans. R. Soc. Lond., B, Biol. Sci.">
        <title>Targeted metagenomic recovery of four divergent viruses reveals shared and distinctive characteristics of giant viruses of marine eukaryotes.</title>
        <authorList>
            <person name="Needham D.M."/>
            <person name="Poirier C."/>
            <person name="Hehenberger E."/>
            <person name="Jimenez V."/>
            <person name="Swalwell J.E."/>
            <person name="Santoro A.E."/>
            <person name="Worden A.Z."/>
        </authorList>
    </citation>
    <scope>NUCLEOTIDE SEQUENCE</scope>
    <source>
        <strain evidence="1">OPacV-662</strain>
    </source>
</reference>
<accession>A0A5J6VKS2</accession>
<protein>
    <submittedName>
        <fullName evidence="1">Uncharacterized protein</fullName>
    </submittedName>
</protein>
<dbReference type="EMBL" id="MN448276">
    <property type="protein sequence ID" value="QFG74041.1"/>
    <property type="molecule type" value="Genomic_DNA"/>
</dbReference>
<sequence>MSSHKQQLEGIVQRFSATHVLWRRNIQPNREEVWEIVFKENNDIVNSIEELHMLKRNNKQLYDVMMGRFRNAFTTYNANINSQYPEKIYVSIDLPNRESNIDYHAIACNANLVYFDGKFYGKNTNGQPNDRITYSLTHAPKIEDTEIIGAINQLAQAILDTY</sequence>
<proteinExistence type="predicted"/>
<name>A0A5J6VKS2_9VIRU</name>